<dbReference type="InterPro" id="IPR003439">
    <property type="entry name" value="ABC_transporter-like_ATP-bd"/>
</dbReference>
<protein>
    <submittedName>
        <fullName evidence="6">ABC transporter related protein</fullName>
    </submittedName>
</protein>
<dbReference type="InParanoid" id="D1C686"/>
<evidence type="ECO:0000313" key="7">
    <source>
        <dbReference type="Proteomes" id="UP000002027"/>
    </source>
</evidence>
<organism evidence="6 7">
    <name type="scientific">Sphaerobacter thermophilus (strain ATCC 49802 / DSM 20745 / KCCM 41009 / NCIMB 13125 / S 6022)</name>
    <dbReference type="NCBI Taxonomy" id="479434"/>
    <lineage>
        <taxon>Bacteria</taxon>
        <taxon>Pseudomonadati</taxon>
        <taxon>Thermomicrobiota</taxon>
        <taxon>Thermomicrobia</taxon>
        <taxon>Sphaerobacterales</taxon>
        <taxon>Sphaerobacterineae</taxon>
        <taxon>Sphaerobacteraceae</taxon>
        <taxon>Sphaerobacter</taxon>
    </lineage>
</organism>
<sequence>MTMDFAIETDGLTKRYSEHILAVDGVTLRVRRGEVYGFVGPNGAGKTTTMRMLVGLIRPSAGQARVLGKPPGSPDSLARVGAMIEAPGFYPFLSGRDNLRVMARHAGVPEKRLDAVLEQVGLADRAGDPFGTYSMGMKQRLGLAAALLKDPELLILDEPTSGLDPEGIAEMRDFVRQLTQGERTVFLSSHLMTEVEQICDRIGIIRRGRLVAEGTLDELRGQPELHLRATPIDRARRMVESLPYVERLIADDGKLVLTMDLQRAGELNRQLVSADVEVTELTPARTSLEEVYFDLVQAEQAGDVEGDTYRG</sequence>
<accession>D1C686</accession>
<dbReference type="Pfam" id="PF00005">
    <property type="entry name" value="ABC_tran"/>
    <property type="match status" value="1"/>
</dbReference>
<dbReference type="RefSeq" id="WP_012870672.1">
    <property type="nucleotide sequence ID" value="NC_013523.1"/>
</dbReference>
<dbReference type="GO" id="GO:0005524">
    <property type="term" value="F:ATP binding"/>
    <property type="evidence" value="ECO:0007669"/>
    <property type="project" value="UniProtKB-KW"/>
</dbReference>
<dbReference type="InterPro" id="IPR027417">
    <property type="entry name" value="P-loop_NTPase"/>
</dbReference>
<dbReference type="PROSITE" id="PS50893">
    <property type="entry name" value="ABC_TRANSPORTER_2"/>
    <property type="match status" value="1"/>
</dbReference>
<proteinExistence type="inferred from homology"/>
<reference evidence="7" key="1">
    <citation type="submission" date="2009-11" db="EMBL/GenBank/DDBJ databases">
        <title>The complete chromosome 1 of Sphaerobacter thermophilus DSM 20745.</title>
        <authorList>
            <person name="Lucas S."/>
            <person name="Copeland A."/>
            <person name="Lapidus A."/>
            <person name="Glavina del Rio T."/>
            <person name="Dalin E."/>
            <person name="Tice H."/>
            <person name="Bruce D."/>
            <person name="Goodwin L."/>
            <person name="Pitluck S."/>
            <person name="Kyrpides N."/>
            <person name="Mavromatis K."/>
            <person name="Ivanova N."/>
            <person name="Mikhailova N."/>
            <person name="LaButti K.M."/>
            <person name="Clum A."/>
            <person name="Sun H.I."/>
            <person name="Brettin T."/>
            <person name="Detter J.C."/>
            <person name="Han C."/>
            <person name="Larimer F."/>
            <person name="Land M."/>
            <person name="Hauser L."/>
            <person name="Markowitz V."/>
            <person name="Cheng J.F."/>
            <person name="Hugenholtz P."/>
            <person name="Woyke T."/>
            <person name="Wu D."/>
            <person name="Steenblock K."/>
            <person name="Schneider S."/>
            <person name="Pukall R."/>
            <person name="Goeker M."/>
            <person name="Klenk H.P."/>
            <person name="Eisen J.A."/>
        </authorList>
    </citation>
    <scope>NUCLEOTIDE SEQUENCE [LARGE SCALE GENOMIC DNA]</scope>
    <source>
        <strain evidence="7">ATCC 49802 / DSM 20745 / S 6022</strain>
    </source>
</reference>
<keyword evidence="2" id="KW-0813">Transport</keyword>
<evidence type="ECO:0000256" key="4">
    <source>
        <dbReference type="ARBA" id="ARBA00022840"/>
    </source>
</evidence>
<dbReference type="AlphaFoldDB" id="D1C686"/>
<dbReference type="CDD" id="cd03268">
    <property type="entry name" value="ABC_BcrA_bacitracin_resist"/>
    <property type="match status" value="1"/>
</dbReference>
<dbReference type="STRING" id="479434.Sthe_0185"/>
<evidence type="ECO:0000259" key="5">
    <source>
        <dbReference type="PROSITE" id="PS50893"/>
    </source>
</evidence>
<comment type="similarity">
    <text evidence="1">Belongs to the ABC transporter superfamily.</text>
</comment>
<evidence type="ECO:0000256" key="3">
    <source>
        <dbReference type="ARBA" id="ARBA00022741"/>
    </source>
</evidence>
<dbReference type="SUPFAM" id="SSF52540">
    <property type="entry name" value="P-loop containing nucleoside triphosphate hydrolases"/>
    <property type="match status" value="1"/>
</dbReference>
<dbReference type="HOGENOM" id="CLU_000604_1_2_0"/>
<gene>
    <name evidence="6" type="ordered locus">Sthe_0185</name>
</gene>
<dbReference type="GO" id="GO:0016887">
    <property type="term" value="F:ATP hydrolysis activity"/>
    <property type="evidence" value="ECO:0007669"/>
    <property type="project" value="InterPro"/>
</dbReference>
<dbReference type="EMBL" id="CP001823">
    <property type="protein sequence ID" value="ACZ37624.1"/>
    <property type="molecule type" value="Genomic_DNA"/>
</dbReference>
<keyword evidence="7" id="KW-1185">Reference proteome</keyword>
<dbReference type="InterPro" id="IPR003593">
    <property type="entry name" value="AAA+_ATPase"/>
</dbReference>
<evidence type="ECO:0000313" key="6">
    <source>
        <dbReference type="EMBL" id="ACZ37624.1"/>
    </source>
</evidence>
<dbReference type="Proteomes" id="UP000002027">
    <property type="component" value="Chromosome 1"/>
</dbReference>
<evidence type="ECO:0000256" key="2">
    <source>
        <dbReference type="ARBA" id="ARBA00022448"/>
    </source>
</evidence>
<dbReference type="eggNOG" id="COG1131">
    <property type="taxonomic scope" value="Bacteria"/>
</dbReference>
<dbReference type="FunCoup" id="D1C686">
    <property type="interactions" value="423"/>
</dbReference>
<name>D1C686_SPHTD</name>
<reference evidence="6 7" key="2">
    <citation type="journal article" date="2010" name="Stand. Genomic Sci.">
        <title>Complete genome sequence of Desulfohalobium retbaense type strain (HR(100)).</title>
        <authorList>
            <person name="Spring S."/>
            <person name="Nolan M."/>
            <person name="Lapidus A."/>
            <person name="Glavina Del Rio T."/>
            <person name="Copeland A."/>
            <person name="Tice H."/>
            <person name="Cheng J.F."/>
            <person name="Lucas S."/>
            <person name="Land M."/>
            <person name="Chen F."/>
            <person name="Bruce D."/>
            <person name="Goodwin L."/>
            <person name="Pitluck S."/>
            <person name="Ivanova N."/>
            <person name="Mavromatis K."/>
            <person name="Mikhailova N."/>
            <person name="Pati A."/>
            <person name="Chen A."/>
            <person name="Palaniappan K."/>
            <person name="Hauser L."/>
            <person name="Chang Y.J."/>
            <person name="Jeffries C.D."/>
            <person name="Munk C."/>
            <person name="Kiss H."/>
            <person name="Chain P."/>
            <person name="Han C."/>
            <person name="Brettin T."/>
            <person name="Detter J.C."/>
            <person name="Schuler E."/>
            <person name="Goker M."/>
            <person name="Rohde M."/>
            <person name="Bristow J."/>
            <person name="Eisen J.A."/>
            <person name="Markowitz V."/>
            <person name="Hugenholtz P."/>
            <person name="Kyrpides N.C."/>
            <person name="Klenk H.P."/>
        </authorList>
    </citation>
    <scope>NUCLEOTIDE SEQUENCE [LARGE SCALE GENOMIC DNA]</scope>
    <source>
        <strain evidence="7">ATCC 49802 / DSM 20745 / S 6022</strain>
    </source>
</reference>
<dbReference type="PANTHER" id="PTHR43335">
    <property type="entry name" value="ABC TRANSPORTER, ATP-BINDING PROTEIN"/>
    <property type="match status" value="1"/>
</dbReference>
<feature type="domain" description="ABC transporter" evidence="5">
    <location>
        <begin position="7"/>
        <end position="232"/>
    </location>
</feature>
<dbReference type="KEGG" id="sti:Sthe_0185"/>
<keyword evidence="3" id="KW-0547">Nucleotide-binding</keyword>
<evidence type="ECO:0000256" key="1">
    <source>
        <dbReference type="ARBA" id="ARBA00005417"/>
    </source>
</evidence>
<keyword evidence="4" id="KW-0067">ATP-binding</keyword>
<dbReference type="SMART" id="SM00382">
    <property type="entry name" value="AAA"/>
    <property type="match status" value="1"/>
</dbReference>
<dbReference type="PANTHER" id="PTHR43335:SF4">
    <property type="entry name" value="ABC TRANSPORTER, ATP-BINDING PROTEIN"/>
    <property type="match status" value="1"/>
</dbReference>
<dbReference type="Gene3D" id="3.40.50.300">
    <property type="entry name" value="P-loop containing nucleotide triphosphate hydrolases"/>
    <property type="match status" value="1"/>
</dbReference>